<dbReference type="SUPFAM" id="SSF49452">
    <property type="entry name" value="Starch-binding domain-like"/>
    <property type="match status" value="3"/>
</dbReference>
<protein>
    <recommendedName>
        <fullName evidence="4">LamG-like jellyroll fold domain-containing protein</fullName>
    </recommendedName>
</protein>
<dbReference type="PROSITE" id="PS51257">
    <property type="entry name" value="PROKAR_LIPOPROTEIN"/>
    <property type="match status" value="1"/>
</dbReference>
<sequence>MRSIFYLLSGILVMVIVSGCGSDTVKPSEQFGVIKGTVYSARIQVPVPLAFVSTLPPTQSVRTDANGAFTITDVPVGTYVVSAVAGDSGRGSSNVSVVSGRTATADILLSREPGTTGSIIGTVTKDGQALSGIVVTTIPALEAVTTNADGRYAFGNVQPGTYTVSARKEGAGYGVQTVQVGIDATSTADIILSDQDPDKATITGLVLLAGSESPIANATIGLVSEGRTTSSGSDGRFSFGNVAVGKVSLKIEAGGFPAITRMVTTEMGKNSHIVVRVGQSDLLPVTDGLVAFFPLDGDISEVAGIGSTGTVSEIQPAANRKGEQGKAMQFAGHTTSYAEATLPRRVQQFPLTVSFWMKYDRLTDLSQVVCKYRHPDGNGMSFFWENSNFVGFYASNHFSSHVRRDVTSPAPMVWHHVCAVFTANGGRFFIDGQLQGEGTIPWNGSPISPTTDEPMRLAVIRSDYTGLDRPTPYKGIIDDVAWYDRALSDDEVRMLTEDR</sequence>
<dbReference type="InterPro" id="IPR051417">
    <property type="entry name" value="SDr/BOS_complex"/>
</dbReference>
<dbReference type="PANTHER" id="PTHR23303:SF14">
    <property type="entry name" value="BOS COMPLEX SUBUNIT NOMO1-RELATED"/>
    <property type="match status" value="1"/>
</dbReference>
<dbReference type="PANTHER" id="PTHR23303">
    <property type="entry name" value="CARBOXYPEPTIDASE REGULATORY REGION-CONTAINING"/>
    <property type="match status" value="1"/>
</dbReference>
<name>A0A1M3KWT1_9BACT</name>
<reference evidence="2 3" key="1">
    <citation type="submission" date="2016-09" db="EMBL/GenBank/DDBJ databases">
        <title>Genome-resolved meta-omics ties microbial dynamics to process performance in biotechnology for thiocyanate degradation.</title>
        <authorList>
            <person name="Kantor R.S."/>
            <person name="Huddy R.J."/>
            <person name="Iyer R."/>
            <person name="Thomas B.C."/>
            <person name="Brown C.T."/>
            <person name="Anantharaman K."/>
            <person name="Tringe S."/>
            <person name="Hettich R.L."/>
            <person name="Harrison S.T."/>
            <person name="Banfield J.F."/>
        </authorList>
    </citation>
    <scope>NUCLEOTIDE SEQUENCE [LARGE SCALE GENOMIC DNA]</scope>
    <source>
        <strain evidence="2">59-99</strain>
    </source>
</reference>
<dbReference type="SUPFAM" id="SSF49899">
    <property type="entry name" value="Concanavalin A-like lectins/glucanases"/>
    <property type="match status" value="1"/>
</dbReference>
<dbReference type="InterPro" id="IPR013320">
    <property type="entry name" value="ConA-like_dom_sf"/>
</dbReference>
<evidence type="ECO:0000313" key="2">
    <source>
        <dbReference type="EMBL" id="OJX56872.1"/>
    </source>
</evidence>
<dbReference type="Gene3D" id="2.60.120.200">
    <property type="match status" value="1"/>
</dbReference>
<gene>
    <name evidence="2" type="ORF">BGO89_10115</name>
</gene>
<dbReference type="AlphaFoldDB" id="A0A1M3KWT1"/>
<accession>A0A1M3KWT1</accession>
<dbReference type="Proteomes" id="UP000184233">
    <property type="component" value="Unassembled WGS sequence"/>
</dbReference>
<keyword evidence="1" id="KW-0732">Signal</keyword>
<dbReference type="Pfam" id="PF13385">
    <property type="entry name" value="Laminin_G_3"/>
    <property type="match status" value="1"/>
</dbReference>
<dbReference type="InterPro" id="IPR013784">
    <property type="entry name" value="Carb-bd-like_fold"/>
</dbReference>
<dbReference type="GO" id="GO:0030246">
    <property type="term" value="F:carbohydrate binding"/>
    <property type="evidence" value="ECO:0007669"/>
    <property type="project" value="InterPro"/>
</dbReference>
<evidence type="ECO:0000313" key="3">
    <source>
        <dbReference type="Proteomes" id="UP000184233"/>
    </source>
</evidence>
<comment type="caution">
    <text evidence="2">The sequence shown here is derived from an EMBL/GenBank/DDBJ whole genome shotgun (WGS) entry which is preliminary data.</text>
</comment>
<organism evidence="2 3">
    <name type="scientific">Candidatus Kapaibacterium thiocyanatum</name>
    <dbReference type="NCBI Taxonomy" id="1895771"/>
    <lineage>
        <taxon>Bacteria</taxon>
        <taxon>Pseudomonadati</taxon>
        <taxon>Candidatus Kapaibacteriota</taxon>
        <taxon>Candidatus Kapaibacteriia</taxon>
        <taxon>Candidatus Kapaibacteriales</taxon>
        <taxon>Candidatus Kapaibacteriaceae</taxon>
        <taxon>Candidatus Kapaibacterium</taxon>
    </lineage>
</organism>
<evidence type="ECO:0008006" key="4">
    <source>
        <dbReference type="Google" id="ProtNLM"/>
    </source>
</evidence>
<dbReference type="STRING" id="1895771.BGO89_10115"/>
<proteinExistence type="predicted"/>
<dbReference type="Pfam" id="PF13620">
    <property type="entry name" value="CarboxypepD_reg"/>
    <property type="match status" value="3"/>
</dbReference>
<dbReference type="Gene3D" id="2.60.40.1120">
    <property type="entry name" value="Carboxypeptidase-like, regulatory domain"/>
    <property type="match status" value="3"/>
</dbReference>
<dbReference type="EMBL" id="MKVH01000024">
    <property type="protein sequence ID" value="OJX56872.1"/>
    <property type="molecule type" value="Genomic_DNA"/>
</dbReference>
<evidence type="ECO:0000256" key="1">
    <source>
        <dbReference type="ARBA" id="ARBA00022729"/>
    </source>
</evidence>